<comment type="caution">
    <text evidence="1">The sequence shown here is derived from an EMBL/GenBank/DDBJ whole genome shotgun (WGS) entry which is preliminary data.</text>
</comment>
<sequence length="70" mass="8019">MDTWEARIRASLEAERDAWLARRRQQKTESDSRRAQLAAKREAREIILAEAAKRGLTEQDLIEALAAQQA</sequence>
<accession>A0ABT7E4R9</accession>
<protein>
    <submittedName>
        <fullName evidence="1">Uncharacterized protein</fullName>
    </submittedName>
</protein>
<proteinExistence type="predicted"/>
<dbReference type="Proteomes" id="UP001172778">
    <property type="component" value="Unassembled WGS sequence"/>
</dbReference>
<name>A0ABT7E4R9_9NEIS</name>
<dbReference type="EMBL" id="JARRAF010000027">
    <property type="protein sequence ID" value="MDK2125922.1"/>
    <property type="molecule type" value="Genomic_DNA"/>
</dbReference>
<reference evidence="1" key="1">
    <citation type="submission" date="2023-03" db="EMBL/GenBank/DDBJ databases">
        <title>Chitinimonas shenzhenensis gen. nov., sp. nov., a novel member of family Burkholderiaceae isolated from activated sludge collected in Shen Zhen, China.</title>
        <authorList>
            <person name="Wang X."/>
        </authorList>
    </citation>
    <scope>NUCLEOTIDE SEQUENCE</scope>
    <source>
        <strain evidence="1">DQS-5</strain>
    </source>
</reference>
<gene>
    <name evidence="1" type="ORF">PZA18_17900</name>
</gene>
<evidence type="ECO:0000313" key="2">
    <source>
        <dbReference type="Proteomes" id="UP001172778"/>
    </source>
</evidence>
<organism evidence="1 2">
    <name type="scientific">Parachitinimonas caeni</name>
    <dbReference type="NCBI Taxonomy" id="3031301"/>
    <lineage>
        <taxon>Bacteria</taxon>
        <taxon>Pseudomonadati</taxon>
        <taxon>Pseudomonadota</taxon>
        <taxon>Betaproteobacteria</taxon>
        <taxon>Neisseriales</taxon>
        <taxon>Chitinibacteraceae</taxon>
        <taxon>Parachitinimonas</taxon>
    </lineage>
</organism>
<dbReference type="RefSeq" id="WP_284102237.1">
    <property type="nucleotide sequence ID" value="NZ_JARRAF010000027.1"/>
</dbReference>
<keyword evidence="2" id="KW-1185">Reference proteome</keyword>
<evidence type="ECO:0000313" key="1">
    <source>
        <dbReference type="EMBL" id="MDK2125922.1"/>
    </source>
</evidence>